<dbReference type="EMBL" id="JAAIIJ010000021">
    <property type="protein sequence ID" value="NMN02425.1"/>
    <property type="molecule type" value="Genomic_DNA"/>
</dbReference>
<evidence type="ECO:0000256" key="8">
    <source>
        <dbReference type="ARBA" id="ARBA00022842"/>
    </source>
</evidence>
<evidence type="ECO:0000313" key="12">
    <source>
        <dbReference type="Proteomes" id="UP000553756"/>
    </source>
</evidence>
<keyword evidence="12" id="KW-1185">Reference proteome</keyword>
<evidence type="ECO:0000256" key="3">
    <source>
        <dbReference type="ARBA" id="ARBA00016337"/>
    </source>
</evidence>
<dbReference type="Proteomes" id="UP000553756">
    <property type="component" value="Unassembled WGS sequence"/>
</dbReference>
<proteinExistence type="predicted"/>
<comment type="catalytic activity">
    <reaction evidence="10">
        <text>L-threonyl-[protein] + FAD = FMN-L-threonyl-[protein] + AMP + H(+)</text>
        <dbReference type="Rhea" id="RHEA:36847"/>
        <dbReference type="Rhea" id="RHEA-COMP:11060"/>
        <dbReference type="Rhea" id="RHEA-COMP:11061"/>
        <dbReference type="ChEBI" id="CHEBI:15378"/>
        <dbReference type="ChEBI" id="CHEBI:30013"/>
        <dbReference type="ChEBI" id="CHEBI:57692"/>
        <dbReference type="ChEBI" id="CHEBI:74257"/>
        <dbReference type="ChEBI" id="CHEBI:456215"/>
        <dbReference type="EC" id="2.7.1.180"/>
    </reaction>
</comment>
<evidence type="ECO:0000313" key="11">
    <source>
        <dbReference type="EMBL" id="NMN02425.1"/>
    </source>
</evidence>
<dbReference type="RefSeq" id="WP_172145843.1">
    <property type="nucleotide sequence ID" value="NZ_JAAIIJ010000021.1"/>
</dbReference>
<evidence type="ECO:0000256" key="5">
    <source>
        <dbReference type="ARBA" id="ARBA00022679"/>
    </source>
</evidence>
<dbReference type="Pfam" id="PF02424">
    <property type="entry name" value="ApbE"/>
    <property type="match status" value="1"/>
</dbReference>
<protein>
    <recommendedName>
        <fullName evidence="3">FAD:protein FMN transferase</fullName>
        <ecNumber evidence="2">2.7.1.180</ecNumber>
    </recommendedName>
    <alternativeName>
        <fullName evidence="9">Flavin transferase</fullName>
    </alternativeName>
</protein>
<gene>
    <name evidence="11" type="ORF">G1C94_1047</name>
</gene>
<dbReference type="PANTHER" id="PTHR30040">
    <property type="entry name" value="THIAMINE BIOSYNTHESIS LIPOPROTEIN APBE"/>
    <property type="match status" value="1"/>
</dbReference>
<keyword evidence="8" id="KW-0460">Magnesium</keyword>
<sequence>MSSLADCMPYTLAFPEALGTGLLVQSAAACERTAIEACIDGYERALSRFREDSLVASMREARHGGSFDFPDWARGLFELYDRLGDATEGAIDPCVGEDLIRLGYDAAYSFVVEAGAGERLGALRGRPTWRSDVERHDTTLVTKRPVSLDFGACGKGYLVDLIAAMIRPVSPRFVIDAGGDLLIHSPGSPITIALEDPADPARAVGTASVTSGAFCASAPSRRHWGEAAGHRLHHLLNAIDGRPADQVAATWTYVNGNGEAAPRNIPTALADGLATALFVTQPQQLRAHFTFDCALLTATRHAQVSAGFPGNLFAS</sequence>
<keyword evidence="6" id="KW-0479">Metal-binding</keyword>
<comment type="cofactor">
    <cofactor evidence="1">
        <name>Mg(2+)</name>
        <dbReference type="ChEBI" id="CHEBI:18420"/>
    </cofactor>
</comment>
<accession>A0ABX1SYI8</accession>
<keyword evidence="4" id="KW-0285">Flavoprotein</keyword>
<name>A0ABX1SYI8_9BIFI</name>
<dbReference type="InterPro" id="IPR003374">
    <property type="entry name" value="ApbE-like_sf"/>
</dbReference>
<evidence type="ECO:0000256" key="2">
    <source>
        <dbReference type="ARBA" id="ARBA00011955"/>
    </source>
</evidence>
<comment type="caution">
    <text evidence="11">The sequence shown here is derived from an EMBL/GenBank/DDBJ whole genome shotgun (WGS) entry which is preliminary data.</text>
</comment>
<dbReference type="PANTHER" id="PTHR30040:SF2">
    <property type="entry name" value="FAD:PROTEIN FMN TRANSFERASE"/>
    <property type="match status" value="1"/>
</dbReference>
<dbReference type="InterPro" id="IPR024932">
    <property type="entry name" value="ApbE"/>
</dbReference>
<evidence type="ECO:0000256" key="10">
    <source>
        <dbReference type="ARBA" id="ARBA00048540"/>
    </source>
</evidence>
<evidence type="ECO:0000256" key="7">
    <source>
        <dbReference type="ARBA" id="ARBA00022827"/>
    </source>
</evidence>
<evidence type="ECO:0000256" key="1">
    <source>
        <dbReference type="ARBA" id="ARBA00001946"/>
    </source>
</evidence>
<organism evidence="11 12">
    <name type="scientific">Bifidobacterium panos</name>
    <dbReference type="NCBI Taxonomy" id="2675321"/>
    <lineage>
        <taxon>Bacteria</taxon>
        <taxon>Bacillati</taxon>
        <taxon>Actinomycetota</taxon>
        <taxon>Actinomycetes</taxon>
        <taxon>Bifidobacteriales</taxon>
        <taxon>Bifidobacteriaceae</taxon>
        <taxon>Bifidobacterium</taxon>
    </lineage>
</organism>
<dbReference type="SUPFAM" id="SSF143631">
    <property type="entry name" value="ApbE-like"/>
    <property type="match status" value="1"/>
</dbReference>
<evidence type="ECO:0000256" key="9">
    <source>
        <dbReference type="ARBA" id="ARBA00031306"/>
    </source>
</evidence>
<dbReference type="Gene3D" id="3.10.520.10">
    <property type="entry name" value="ApbE-like domains"/>
    <property type="match status" value="1"/>
</dbReference>
<keyword evidence="7" id="KW-0274">FAD</keyword>
<dbReference type="EC" id="2.7.1.180" evidence="2"/>
<reference evidence="11 12" key="1">
    <citation type="submission" date="2020-02" db="EMBL/GenBank/DDBJ databases">
        <title>Characterization of phylogenetic diversity of novel bifidobacterial species isolated in Czech ZOOs.</title>
        <authorList>
            <person name="Lugli G.A."/>
            <person name="Vera N.B."/>
            <person name="Ventura M."/>
        </authorList>
    </citation>
    <scope>NUCLEOTIDE SEQUENCE [LARGE SCALE GENOMIC DNA]</scope>
    <source>
        <strain evidence="11 12">DSM 109963</strain>
    </source>
</reference>
<evidence type="ECO:0000256" key="4">
    <source>
        <dbReference type="ARBA" id="ARBA00022630"/>
    </source>
</evidence>
<evidence type="ECO:0000256" key="6">
    <source>
        <dbReference type="ARBA" id="ARBA00022723"/>
    </source>
</evidence>
<keyword evidence="5" id="KW-0808">Transferase</keyword>